<dbReference type="InterPro" id="IPR015943">
    <property type="entry name" value="WD40/YVTN_repeat-like_dom_sf"/>
</dbReference>
<dbReference type="SUPFAM" id="SSF50998">
    <property type="entry name" value="Quinoprotein alcohol dehydrogenase-like"/>
    <property type="match status" value="1"/>
</dbReference>
<feature type="compositionally biased region" description="Pro residues" evidence="8">
    <location>
        <begin position="863"/>
        <end position="873"/>
    </location>
</feature>
<dbReference type="InterPro" id="IPR011047">
    <property type="entry name" value="Quinoprotein_ADH-like_sf"/>
</dbReference>
<keyword evidence="3" id="KW-0698">rRNA processing</keyword>
<dbReference type="InterPro" id="IPR001680">
    <property type="entry name" value="WD40_rpt"/>
</dbReference>
<comment type="subcellular location">
    <subcellularLocation>
        <location evidence="1">Nucleus</location>
        <location evidence="1">Nucleolus</location>
    </subcellularLocation>
</comment>
<gene>
    <name evidence="10" type="ORF">Vbra_13945</name>
</gene>
<dbReference type="Proteomes" id="UP000041254">
    <property type="component" value="Unassembled WGS sequence"/>
</dbReference>
<dbReference type="STRING" id="1169540.A0A0G4EX35"/>
<dbReference type="InParanoid" id="A0A0G4EX35"/>
<dbReference type="GO" id="GO:0006364">
    <property type="term" value="P:rRNA processing"/>
    <property type="evidence" value="ECO:0007669"/>
    <property type="project" value="UniProtKB-KW"/>
</dbReference>
<reference evidence="10 11" key="1">
    <citation type="submission" date="2014-11" db="EMBL/GenBank/DDBJ databases">
        <authorList>
            <person name="Zhu J."/>
            <person name="Qi W."/>
            <person name="Song R."/>
        </authorList>
    </citation>
    <scope>NUCLEOTIDE SEQUENCE [LARGE SCALE GENOMIC DNA]</scope>
</reference>
<feature type="compositionally biased region" description="Acidic residues" evidence="8">
    <location>
        <begin position="939"/>
        <end position="969"/>
    </location>
</feature>
<dbReference type="AlphaFoldDB" id="A0A0G4EX35"/>
<keyword evidence="5" id="KW-0677">Repeat</keyword>
<name>A0A0G4EX35_VITBC</name>
<keyword evidence="11" id="KW-1185">Reference proteome</keyword>
<evidence type="ECO:0000256" key="3">
    <source>
        <dbReference type="ARBA" id="ARBA00022552"/>
    </source>
</evidence>
<dbReference type="InterPro" id="IPR057644">
    <property type="entry name" value="Beta-prop_WDR75_2nd"/>
</dbReference>
<dbReference type="GO" id="GO:0045943">
    <property type="term" value="P:positive regulation of transcription by RNA polymerase I"/>
    <property type="evidence" value="ECO:0007669"/>
    <property type="project" value="InterPro"/>
</dbReference>
<feature type="compositionally biased region" description="Low complexity" evidence="8">
    <location>
        <begin position="874"/>
        <end position="896"/>
    </location>
</feature>
<dbReference type="Gene3D" id="2.130.10.10">
    <property type="entry name" value="YVTN repeat-like/Quinoprotein amine dehydrogenase"/>
    <property type="match status" value="3"/>
</dbReference>
<evidence type="ECO:0000256" key="8">
    <source>
        <dbReference type="SAM" id="MobiDB-lite"/>
    </source>
</evidence>
<dbReference type="GO" id="GO:2000234">
    <property type="term" value="P:positive regulation of rRNA processing"/>
    <property type="evidence" value="ECO:0007669"/>
    <property type="project" value="TreeGrafter"/>
</dbReference>
<dbReference type="EMBL" id="CDMY01000344">
    <property type="protein sequence ID" value="CEM03557.1"/>
    <property type="molecule type" value="Genomic_DNA"/>
</dbReference>
<keyword evidence="7" id="KW-0539">Nucleus</keyword>
<protein>
    <recommendedName>
        <fullName evidence="9">WD repeat-containing protein 75 second beta-propeller domain-containing protein</fullName>
    </recommendedName>
</protein>
<dbReference type="Pfam" id="PF23869">
    <property type="entry name" value="Beta-prop_WDR75_1st"/>
    <property type="match status" value="1"/>
</dbReference>
<feature type="region of interest" description="Disordered" evidence="8">
    <location>
        <begin position="918"/>
        <end position="985"/>
    </location>
</feature>
<dbReference type="InterPro" id="IPR053826">
    <property type="entry name" value="WDR75"/>
</dbReference>
<evidence type="ECO:0000259" key="9">
    <source>
        <dbReference type="Pfam" id="PF23769"/>
    </source>
</evidence>
<keyword evidence="2" id="KW-0690">Ribosome biogenesis</keyword>
<dbReference type="SUPFAM" id="SSF50978">
    <property type="entry name" value="WD40 repeat-like"/>
    <property type="match status" value="1"/>
</dbReference>
<dbReference type="GO" id="GO:0032040">
    <property type="term" value="C:small-subunit processome"/>
    <property type="evidence" value="ECO:0007669"/>
    <property type="project" value="InterPro"/>
</dbReference>
<dbReference type="VEuPathDB" id="CryptoDB:Vbra_13945"/>
<evidence type="ECO:0000313" key="10">
    <source>
        <dbReference type="EMBL" id="CEM03557.1"/>
    </source>
</evidence>
<feature type="region of interest" description="Disordered" evidence="8">
    <location>
        <begin position="1"/>
        <end position="29"/>
    </location>
</feature>
<proteinExistence type="predicted"/>
<feature type="domain" description="WD repeat-containing protein 75 second beta-propeller" evidence="9">
    <location>
        <begin position="404"/>
        <end position="653"/>
    </location>
</feature>
<evidence type="ECO:0000256" key="5">
    <source>
        <dbReference type="ARBA" id="ARBA00022737"/>
    </source>
</evidence>
<organism evidence="10 11">
    <name type="scientific">Vitrella brassicaformis (strain CCMP3155)</name>
    <dbReference type="NCBI Taxonomy" id="1169540"/>
    <lineage>
        <taxon>Eukaryota</taxon>
        <taxon>Sar</taxon>
        <taxon>Alveolata</taxon>
        <taxon>Colpodellida</taxon>
        <taxon>Vitrellaceae</taxon>
        <taxon>Vitrella</taxon>
    </lineage>
</organism>
<dbReference type="OrthoDB" id="4096at2759"/>
<dbReference type="Pfam" id="PF00400">
    <property type="entry name" value="WD40"/>
    <property type="match status" value="1"/>
</dbReference>
<dbReference type="GO" id="GO:0003723">
    <property type="term" value="F:RNA binding"/>
    <property type="evidence" value="ECO:0007669"/>
    <property type="project" value="InterPro"/>
</dbReference>
<keyword evidence="4" id="KW-0853">WD repeat</keyword>
<dbReference type="InterPro" id="IPR036322">
    <property type="entry name" value="WD40_repeat_dom_sf"/>
</dbReference>
<dbReference type="Pfam" id="PF23769">
    <property type="entry name" value="Beta-prop_WDR75_2nd"/>
    <property type="match status" value="1"/>
</dbReference>
<feature type="region of interest" description="Disordered" evidence="8">
    <location>
        <begin position="851"/>
        <end position="904"/>
    </location>
</feature>
<evidence type="ECO:0000256" key="2">
    <source>
        <dbReference type="ARBA" id="ARBA00022517"/>
    </source>
</evidence>
<feature type="compositionally biased region" description="Polar residues" evidence="8">
    <location>
        <begin position="1"/>
        <end position="10"/>
    </location>
</feature>
<evidence type="ECO:0000256" key="7">
    <source>
        <dbReference type="ARBA" id="ARBA00023242"/>
    </source>
</evidence>
<keyword evidence="6" id="KW-0804">Transcription</keyword>
<feature type="compositionally biased region" description="Basic and acidic residues" evidence="8">
    <location>
        <begin position="918"/>
        <end position="931"/>
    </location>
</feature>
<evidence type="ECO:0000256" key="1">
    <source>
        <dbReference type="ARBA" id="ARBA00004604"/>
    </source>
</evidence>
<dbReference type="PANTHER" id="PTHR44215:SF1">
    <property type="entry name" value="WD REPEAT-CONTAINING PROTEIN 75"/>
    <property type="match status" value="1"/>
</dbReference>
<sequence length="985" mass="106191">MATAEKTSMNESDEHRDEPPPDEQQDQPMVPAVVRPFTRTSGGCITAIRPAFSLDGSLLACACVTDAVIYSTKTGKRVAKLTDRHKMPITAVCPSADNGWITAELDGTLCLWSSDHALLTTHDLEAPILDLQFAAKERKYYALIVGKAAVESDDNHQHMSAADDRDGDVGDDGTPSSFVYQLTISHRSTSGHIVLSAPGSHGPLRRLAIRGDGSYVAAATRRRVLVLSADGHLTKHKSGQPIVSIMIRPDTDVVITGDRQGVMHMLTVDKKAGGSSVRMQHWHAHAVSSLAHVSGTESILSTGEEAVLCMWNLTTHERKSLPRMGAAILQMAVADDGSQVALCLANNCVRVVDIPQWKIAKSIYGVDLGVGGGGRTPDLVATRGTRRVCDALPRTQAADTETTVMLWADPSRVQFYSLTADEHRGHVEMARGRMYVSRVDEQEGIKWTVEQACLSPDRQHMLTVETRREERPHPRCVSVVKFWSQQSDYGYRLVNRVDLAHQEHITMALARPMSPDCFLTTSADGTFKVWHPFPSANSSTPFFAPSSVNTFRNIPITCAAFSSDGSLLALGHSRGCVSLWAAQTDGDQWDVSETMTCGASQEAIHSVAFVEGPSLLCLAVAYNHNRNRTAVGTVVLWDLLTMTVATTIQLPAAVTHLLPSPSSHSSLLLIGMAPSLFEAHTVCCKESQHTQQPHALLQALLRPQFSSACSMDTQVVWRGSLPGARACLDACVDGSVLHVLMDTYEWVSCDVLGGPAGVTAAIEAGEEPTDEGKGQLEGLSVFGRLFRRREKNKAEDSEAPVPSMSLVSSFHQQRLAARSQHLERGPPVWLCVGDTASHLLPPPSALLRDMQRRHHHTGHPRSSPQPPPLPAPSAAPSNMPAARAAAAATGARRPSSFAPRGCEGPQRDVLEAIVKAAKTDRRAAKRARQEEDAAVQENSEGEEAGEEEDDNDKDKDDGDEDGNGDEDGGGEGKGGDQVMVSAASA</sequence>
<evidence type="ECO:0000256" key="6">
    <source>
        <dbReference type="ARBA" id="ARBA00023163"/>
    </source>
</evidence>
<dbReference type="PANTHER" id="PTHR44215">
    <property type="entry name" value="WD REPEAT-CONTAINING PROTEIN 75"/>
    <property type="match status" value="1"/>
</dbReference>
<dbReference type="SMART" id="SM00320">
    <property type="entry name" value="WD40"/>
    <property type="match status" value="6"/>
</dbReference>
<accession>A0A0G4EX35</accession>
<evidence type="ECO:0000256" key="4">
    <source>
        <dbReference type="ARBA" id="ARBA00022574"/>
    </source>
</evidence>
<evidence type="ECO:0000313" key="11">
    <source>
        <dbReference type="Proteomes" id="UP000041254"/>
    </source>
</evidence>